<evidence type="ECO:0000256" key="1">
    <source>
        <dbReference type="SAM" id="MobiDB-lite"/>
    </source>
</evidence>
<proteinExistence type="predicted"/>
<protein>
    <submittedName>
        <fullName evidence="2">Uncharacterized protein</fullName>
    </submittedName>
</protein>
<gene>
    <name evidence="2" type="ORF">BCON_0821g00020</name>
</gene>
<evidence type="ECO:0000313" key="2">
    <source>
        <dbReference type="EMBL" id="TGO43830.1"/>
    </source>
</evidence>
<dbReference type="EMBL" id="PQXN01000819">
    <property type="protein sequence ID" value="TGO43830.1"/>
    <property type="molecule type" value="Genomic_DNA"/>
</dbReference>
<dbReference type="AlphaFoldDB" id="A0A4Z1HAS6"/>
<sequence length="121" mass="14538">MSIRKDLEDNIKLEKDYQDLIEKDSKPGHRRLSEEEKKNLKIIDEDFKKIKKNERREINLCLPLQTNLENWSDKHGTRTKKASDIMKDYKDLAGNKVLKERNKEEQKKEKKRLDAMKKKGR</sequence>
<name>A0A4Z1HAS6_9HELO</name>
<comment type="caution">
    <text evidence="2">The sequence shown here is derived from an EMBL/GenBank/DDBJ whole genome shotgun (WGS) entry which is preliminary data.</text>
</comment>
<feature type="region of interest" description="Disordered" evidence="1">
    <location>
        <begin position="96"/>
        <end position="121"/>
    </location>
</feature>
<reference evidence="2 3" key="1">
    <citation type="submission" date="2017-12" db="EMBL/GenBank/DDBJ databases">
        <title>Comparative genomics of Botrytis spp.</title>
        <authorList>
            <person name="Valero-Jimenez C.A."/>
            <person name="Tapia P."/>
            <person name="Veloso J."/>
            <person name="Silva-Moreno E."/>
            <person name="Staats M."/>
            <person name="Valdes J.H."/>
            <person name="Van Kan J.A.L."/>
        </authorList>
    </citation>
    <scope>NUCLEOTIDE SEQUENCE [LARGE SCALE GENOMIC DNA]</scope>
    <source>
        <strain evidence="2 3">MUCL11595</strain>
    </source>
</reference>
<dbReference type="Proteomes" id="UP000297527">
    <property type="component" value="Unassembled WGS sequence"/>
</dbReference>
<evidence type="ECO:0000313" key="3">
    <source>
        <dbReference type="Proteomes" id="UP000297527"/>
    </source>
</evidence>
<dbReference type="OrthoDB" id="10421021at2759"/>
<organism evidence="2 3">
    <name type="scientific">Botryotinia convoluta</name>
    <dbReference type="NCBI Taxonomy" id="54673"/>
    <lineage>
        <taxon>Eukaryota</taxon>
        <taxon>Fungi</taxon>
        <taxon>Dikarya</taxon>
        <taxon>Ascomycota</taxon>
        <taxon>Pezizomycotina</taxon>
        <taxon>Leotiomycetes</taxon>
        <taxon>Helotiales</taxon>
        <taxon>Sclerotiniaceae</taxon>
        <taxon>Botryotinia</taxon>
    </lineage>
</organism>
<accession>A0A4Z1HAS6</accession>
<keyword evidence="3" id="KW-1185">Reference proteome</keyword>